<gene>
    <name evidence="1" type="ORF">PtA15_18A328</name>
</gene>
<dbReference type="RefSeq" id="XP_053028825.1">
    <property type="nucleotide sequence ID" value="XM_053164857.1"/>
</dbReference>
<organism evidence="1 2">
    <name type="scientific">Puccinia triticina</name>
    <dbReference type="NCBI Taxonomy" id="208348"/>
    <lineage>
        <taxon>Eukaryota</taxon>
        <taxon>Fungi</taxon>
        <taxon>Dikarya</taxon>
        <taxon>Basidiomycota</taxon>
        <taxon>Pucciniomycotina</taxon>
        <taxon>Pucciniomycetes</taxon>
        <taxon>Pucciniales</taxon>
        <taxon>Pucciniaceae</taxon>
        <taxon>Puccinia</taxon>
    </lineage>
</organism>
<dbReference type="GeneID" id="77805752"/>
<keyword evidence="2" id="KW-1185">Reference proteome</keyword>
<protein>
    <submittedName>
        <fullName evidence="1">Uncharacterized protein</fullName>
    </submittedName>
</protein>
<accession>A0ABY7D8N2</accession>
<evidence type="ECO:0000313" key="2">
    <source>
        <dbReference type="Proteomes" id="UP001164743"/>
    </source>
</evidence>
<sequence length="200" mass="23183">MSTKTTSKIIEAEILDSRLIYPMIAEYTLIQKRLSYNTYFTEPNYAMRTYAVLRQFMEMYCQVIASSTASPEEKKLASTLRIIDGFPVHDNNERGEIYDYFKFKDDNDLIDVPDQQEGIPVNATNNETDIFDQYTNEEPRRVFFSQEKIKGYWALLLPSTESYGILDTSSPIKQILHSFQHWVYATTADPTGTNAKIPRE</sequence>
<proteinExistence type="predicted"/>
<dbReference type="EMBL" id="CP110438">
    <property type="protein sequence ID" value="WAQ93270.1"/>
    <property type="molecule type" value="Genomic_DNA"/>
</dbReference>
<name>A0ABY7D8N2_9BASI</name>
<evidence type="ECO:0000313" key="1">
    <source>
        <dbReference type="EMBL" id="WAQ93270.1"/>
    </source>
</evidence>
<reference evidence="1" key="1">
    <citation type="submission" date="2022-10" db="EMBL/GenBank/DDBJ databases">
        <title>Puccinia triticina Genome sequencing and assembly.</title>
        <authorList>
            <person name="Li C."/>
        </authorList>
    </citation>
    <scope>NUCLEOTIDE SEQUENCE</scope>
    <source>
        <strain evidence="1">Pt15</strain>
    </source>
</reference>
<dbReference type="Proteomes" id="UP001164743">
    <property type="component" value="Chromosome 18A"/>
</dbReference>